<dbReference type="InterPro" id="IPR017938">
    <property type="entry name" value="Riboflavin_synthase-like_b-brl"/>
</dbReference>
<organism evidence="2 3">
    <name type="scientific">Nocardioides albus</name>
    <dbReference type="NCBI Taxonomy" id="1841"/>
    <lineage>
        <taxon>Bacteria</taxon>
        <taxon>Bacillati</taxon>
        <taxon>Actinomycetota</taxon>
        <taxon>Actinomycetes</taxon>
        <taxon>Propionibacteriales</taxon>
        <taxon>Nocardioidaceae</taxon>
        <taxon>Nocardioides</taxon>
    </lineage>
</organism>
<evidence type="ECO:0000259" key="1">
    <source>
        <dbReference type="PROSITE" id="PS51384"/>
    </source>
</evidence>
<dbReference type="SUPFAM" id="SSF63380">
    <property type="entry name" value="Riboflavin synthase domain-like"/>
    <property type="match status" value="1"/>
</dbReference>
<dbReference type="InterPro" id="IPR013113">
    <property type="entry name" value="SIP_FAD-bd"/>
</dbReference>
<dbReference type="AlphaFoldDB" id="A0A7W5FAR7"/>
<feature type="domain" description="FAD-binding FR-type" evidence="1">
    <location>
        <begin position="10"/>
        <end position="148"/>
    </location>
</feature>
<dbReference type="InterPro" id="IPR007037">
    <property type="entry name" value="SIP_rossman_dom"/>
</dbReference>
<dbReference type="PROSITE" id="PS51384">
    <property type="entry name" value="FAD_FR"/>
    <property type="match status" value="1"/>
</dbReference>
<name>A0A7W5FAR7_9ACTN</name>
<evidence type="ECO:0000313" key="2">
    <source>
        <dbReference type="EMBL" id="MBB3091436.1"/>
    </source>
</evidence>
<dbReference type="InterPro" id="IPR017927">
    <property type="entry name" value="FAD-bd_FR_type"/>
</dbReference>
<dbReference type="Gene3D" id="2.40.30.10">
    <property type="entry name" value="Translation factors"/>
    <property type="match status" value="1"/>
</dbReference>
<dbReference type="PANTHER" id="PTHR30157:SF0">
    <property type="entry name" value="NADPH-DEPENDENT FERRIC-CHELATE REDUCTASE"/>
    <property type="match status" value="1"/>
</dbReference>
<dbReference type="EMBL" id="JACHXG010000011">
    <property type="protein sequence ID" value="MBB3091436.1"/>
    <property type="molecule type" value="Genomic_DNA"/>
</dbReference>
<dbReference type="GO" id="GO:0016491">
    <property type="term" value="F:oxidoreductase activity"/>
    <property type="evidence" value="ECO:0007669"/>
    <property type="project" value="InterPro"/>
</dbReference>
<reference evidence="2 3" key="1">
    <citation type="submission" date="2020-08" db="EMBL/GenBank/DDBJ databases">
        <title>Genomic Encyclopedia of Type Strains, Phase III (KMG-III): the genomes of soil and plant-associated and newly described type strains.</title>
        <authorList>
            <person name="Whitman W."/>
        </authorList>
    </citation>
    <scope>NUCLEOTIDE SEQUENCE [LARGE SCALE GENOMIC DNA]</scope>
    <source>
        <strain evidence="2 3">CECT 3302</strain>
    </source>
</reference>
<accession>A0A7W5FAR7</accession>
<protein>
    <submittedName>
        <fullName evidence="2">NADPH-dependent ferric siderophore reductase</fullName>
    </submittedName>
</protein>
<sequence>MGFEDGRKLRGTYAAEVLHNKQVTPHMVRITFAGDDLKRLPQHGFDQWFRLFLPRPGGEATNFDVVPEKLGMVDYLKYLTHGDRPPLRSYTVREHRPELGEIDVDFVVHGDLGIAGPWARGAQPGDRVVLLDQGKGFDLAPDASFHLLVGDESALPAILGILRDLPEDVRGLAVIEVPAPQDVQEVAGPEGVEVRWLPRGDAADRAGTLALAELKSFTPEDPATLSAYLVGERTIPTEGRRHLVALGVPKSRITFVGYWRIGKAQA</sequence>
<keyword evidence="3" id="KW-1185">Reference proteome</keyword>
<dbReference type="RefSeq" id="WP_183549572.1">
    <property type="nucleotide sequence ID" value="NZ_BMQT01000012.1"/>
</dbReference>
<dbReference type="Gene3D" id="3.40.50.80">
    <property type="entry name" value="Nucleotide-binding domain of ferredoxin-NADP reductase (FNR) module"/>
    <property type="match status" value="1"/>
</dbReference>
<dbReference type="PANTHER" id="PTHR30157">
    <property type="entry name" value="FERRIC REDUCTASE, NADPH-DEPENDENT"/>
    <property type="match status" value="1"/>
</dbReference>
<dbReference type="CDD" id="cd06193">
    <property type="entry name" value="siderophore_interacting"/>
    <property type="match status" value="1"/>
</dbReference>
<comment type="caution">
    <text evidence="2">The sequence shown here is derived from an EMBL/GenBank/DDBJ whole genome shotgun (WGS) entry which is preliminary data.</text>
</comment>
<dbReference type="Pfam" id="PF08021">
    <property type="entry name" value="FAD_binding_9"/>
    <property type="match status" value="1"/>
</dbReference>
<dbReference type="InterPro" id="IPR039261">
    <property type="entry name" value="FNR_nucleotide-bd"/>
</dbReference>
<dbReference type="Pfam" id="PF04954">
    <property type="entry name" value="SIP"/>
    <property type="match status" value="1"/>
</dbReference>
<proteinExistence type="predicted"/>
<dbReference type="Proteomes" id="UP000577707">
    <property type="component" value="Unassembled WGS sequence"/>
</dbReference>
<gene>
    <name evidence="2" type="ORF">FHS12_004406</name>
</gene>
<evidence type="ECO:0000313" key="3">
    <source>
        <dbReference type="Proteomes" id="UP000577707"/>
    </source>
</evidence>
<dbReference type="InterPro" id="IPR039374">
    <property type="entry name" value="SIP_fam"/>
</dbReference>